<reference evidence="3" key="1">
    <citation type="submission" date="2015-12" db="EMBL/GenBank/DDBJ databases">
        <title>Complete genome sequences of two moderately thermophilic Paenibacillus species.</title>
        <authorList>
            <person name="Butler R.III."/>
            <person name="Wang J."/>
            <person name="Stark B.C."/>
            <person name="Pombert J.-F."/>
        </authorList>
    </citation>
    <scope>NUCLEOTIDE SEQUENCE [LARGE SCALE GENOMIC DNA]</scope>
    <source>
        <strain evidence="3">32O-Y</strain>
    </source>
</reference>
<organism evidence="2 3">
    <name type="scientific">Paenibacillus naphthalenovorans</name>
    <dbReference type="NCBI Taxonomy" id="162209"/>
    <lineage>
        <taxon>Bacteria</taxon>
        <taxon>Bacillati</taxon>
        <taxon>Bacillota</taxon>
        <taxon>Bacilli</taxon>
        <taxon>Bacillales</taxon>
        <taxon>Paenibacillaceae</taxon>
        <taxon>Paenibacillus</taxon>
    </lineage>
</organism>
<dbReference type="EMBL" id="CP013652">
    <property type="protein sequence ID" value="ALS24141.1"/>
    <property type="molecule type" value="Genomic_DNA"/>
</dbReference>
<feature type="region of interest" description="Disordered" evidence="1">
    <location>
        <begin position="300"/>
        <end position="349"/>
    </location>
</feature>
<dbReference type="STRING" id="162209.IJ22_38030"/>
<dbReference type="PROSITE" id="PS51272">
    <property type="entry name" value="SLH"/>
    <property type="match status" value="3"/>
</dbReference>
<name>A0A0U2W9J1_9BACL</name>
<dbReference type="InterPro" id="IPR001119">
    <property type="entry name" value="SLH_dom"/>
</dbReference>
<protein>
    <submittedName>
        <fullName evidence="2">Uncharacterized protein</fullName>
    </submittedName>
</protein>
<dbReference type="KEGG" id="pnp:IJ22_38030"/>
<dbReference type="AlphaFoldDB" id="A0A0U2W9J1"/>
<dbReference type="Pfam" id="PF00395">
    <property type="entry name" value="SLH"/>
    <property type="match status" value="2"/>
</dbReference>
<evidence type="ECO:0000313" key="3">
    <source>
        <dbReference type="Proteomes" id="UP000061660"/>
    </source>
</evidence>
<dbReference type="PATRIC" id="fig|162209.4.peg.4050"/>
<feature type="compositionally biased region" description="Gly residues" evidence="1">
    <location>
        <begin position="302"/>
        <end position="321"/>
    </location>
</feature>
<gene>
    <name evidence="2" type="ORF">IJ22_38030</name>
</gene>
<dbReference type="InterPro" id="IPR051465">
    <property type="entry name" value="Cell_Envelope_Struct_Comp"/>
</dbReference>
<keyword evidence="3" id="KW-1185">Reference proteome</keyword>
<accession>A0A0U2W9J1</accession>
<dbReference type="RefSeq" id="WP_062409888.1">
    <property type="nucleotide sequence ID" value="NZ_BJCS01000005.1"/>
</dbReference>
<evidence type="ECO:0000313" key="2">
    <source>
        <dbReference type="EMBL" id="ALS24141.1"/>
    </source>
</evidence>
<evidence type="ECO:0000256" key="1">
    <source>
        <dbReference type="SAM" id="MobiDB-lite"/>
    </source>
</evidence>
<sequence length="466" mass="51681" precursor="true">MRNASSPMWRKLVLLVSFTLLLSLLPVRAFSADTGFRDVDPQRYAWAINAIRLMTDKQVLTGYPDGLFRPDQTVSKAEWTVMVHRLFNKYRPNQYAVGMEKISYFTDVPPLHWAHRPIMDMYNASFRIGGYGVSRTGDLAFRPDQALNRLQLAQMLYAFFDQRLMDRRLSENDVCAVMMEFKDVPVRLFTDPEEYAAAKADGRYEAGGLMDIESSNVYPSLFMGNHSSNCKFGDDPLSNVQSTALVSLKANGIMTPNDDGYFRPKDRVTRAEAVTILNRIYSYLKNNSLLSDYTSVELDASGSGGGSAGTGGGAPSSGGGSFNNNPGSSIIVPPNSGGSAGGNHQNPEWSDKSVIRVTDYFNDQGVIVKNVKLFGEIETAVQPNGKRFLTIDMKSQEKVDLYVILDGRVGFVKQEELPLTLPLDGIGMVGLRSQKRDMKSPRTTEYQTTLSVALYDEDPGNGKKRK</sequence>
<dbReference type="PANTHER" id="PTHR43308">
    <property type="entry name" value="OUTER MEMBRANE PROTEIN ALPHA-RELATED"/>
    <property type="match status" value="1"/>
</dbReference>
<dbReference type="OrthoDB" id="2382419at2"/>
<dbReference type="Proteomes" id="UP000061660">
    <property type="component" value="Chromosome"/>
</dbReference>
<reference evidence="2 3" key="2">
    <citation type="journal article" date="2016" name="Genome Announc.">
        <title>Complete Genome Sequences of Two Interactive Moderate Thermophiles, Paenibacillus napthalenovorans 32O-Y and Paenibacillus sp. 32O-W.</title>
        <authorList>
            <person name="Butler R.R.III."/>
            <person name="Wang J."/>
            <person name="Stark B.C."/>
            <person name="Pombert J.F."/>
        </authorList>
    </citation>
    <scope>NUCLEOTIDE SEQUENCE [LARGE SCALE GENOMIC DNA]</scope>
    <source>
        <strain evidence="2 3">32O-Y</strain>
    </source>
</reference>
<proteinExistence type="predicted"/>